<name>A0A915HWN9_ROMCU</name>
<evidence type="ECO:0000313" key="2">
    <source>
        <dbReference type="Proteomes" id="UP000887565"/>
    </source>
</evidence>
<protein>
    <submittedName>
        <fullName evidence="3">Uncharacterized protein</fullName>
    </submittedName>
</protein>
<organism evidence="2 3">
    <name type="scientific">Romanomermis culicivorax</name>
    <name type="common">Nematode worm</name>
    <dbReference type="NCBI Taxonomy" id="13658"/>
    <lineage>
        <taxon>Eukaryota</taxon>
        <taxon>Metazoa</taxon>
        <taxon>Ecdysozoa</taxon>
        <taxon>Nematoda</taxon>
        <taxon>Enoplea</taxon>
        <taxon>Dorylaimia</taxon>
        <taxon>Mermithida</taxon>
        <taxon>Mermithoidea</taxon>
        <taxon>Mermithidae</taxon>
        <taxon>Romanomermis</taxon>
    </lineage>
</organism>
<feature type="compositionally biased region" description="Low complexity" evidence="1">
    <location>
        <begin position="70"/>
        <end position="84"/>
    </location>
</feature>
<evidence type="ECO:0000256" key="1">
    <source>
        <dbReference type="SAM" id="MobiDB-lite"/>
    </source>
</evidence>
<feature type="compositionally biased region" description="Basic and acidic residues" evidence="1">
    <location>
        <begin position="56"/>
        <end position="66"/>
    </location>
</feature>
<reference evidence="3" key="1">
    <citation type="submission" date="2022-11" db="UniProtKB">
        <authorList>
            <consortium name="WormBaseParasite"/>
        </authorList>
    </citation>
    <scope>IDENTIFICATION</scope>
</reference>
<dbReference type="AlphaFoldDB" id="A0A915HWN9"/>
<evidence type="ECO:0000313" key="3">
    <source>
        <dbReference type="WBParaSite" id="nRc.2.0.1.t05741-RA"/>
    </source>
</evidence>
<sequence length="84" mass="8893">MKKFGFVNAQKTRKKKKLKNAAAAAVADVTSVELAVGRKIVSVVVVVVGRTSDGNFRPDDADKKSDGSVLTHLTPPTTTLGELL</sequence>
<dbReference type="WBParaSite" id="nRc.2.0.1.t05741-RA">
    <property type="protein sequence ID" value="nRc.2.0.1.t05741-RA"/>
    <property type="gene ID" value="nRc.2.0.1.g05741"/>
</dbReference>
<proteinExistence type="predicted"/>
<dbReference type="Proteomes" id="UP000887565">
    <property type="component" value="Unplaced"/>
</dbReference>
<accession>A0A915HWN9</accession>
<keyword evidence="2" id="KW-1185">Reference proteome</keyword>
<feature type="region of interest" description="Disordered" evidence="1">
    <location>
        <begin position="55"/>
        <end position="84"/>
    </location>
</feature>